<keyword evidence="1" id="KW-1133">Transmembrane helix</keyword>
<organism evidence="2 3">
    <name type="scientific">Stygiolobus caldivivus</name>
    <dbReference type="NCBI Taxonomy" id="2824673"/>
    <lineage>
        <taxon>Archaea</taxon>
        <taxon>Thermoproteota</taxon>
        <taxon>Thermoprotei</taxon>
        <taxon>Sulfolobales</taxon>
        <taxon>Sulfolobaceae</taxon>
        <taxon>Stygiolobus</taxon>
    </lineage>
</organism>
<dbReference type="RefSeq" id="WP_225905753.1">
    <property type="nucleotide sequence ID" value="NZ_AP024597.1"/>
</dbReference>
<feature type="transmembrane region" description="Helical" evidence="1">
    <location>
        <begin position="444"/>
        <end position="464"/>
    </location>
</feature>
<feature type="transmembrane region" description="Helical" evidence="1">
    <location>
        <begin position="416"/>
        <end position="437"/>
    </location>
</feature>
<feature type="transmembrane region" description="Helical" evidence="1">
    <location>
        <begin position="12"/>
        <end position="35"/>
    </location>
</feature>
<evidence type="ECO:0000313" key="3">
    <source>
        <dbReference type="Proteomes" id="UP000825123"/>
    </source>
</evidence>
<reference evidence="2 3" key="1">
    <citation type="submission" date="2021-04" db="EMBL/GenBank/DDBJ databases">
        <title>Complete genome sequence of Stygiolobus sp. KN-1.</title>
        <authorList>
            <person name="Nakamura K."/>
            <person name="Sakai H."/>
            <person name="Kurosawa N."/>
        </authorList>
    </citation>
    <scope>NUCLEOTIDE SEQUENCE [LARGE SCALE GENOMIC DNA]</scope>
    <source>
        <strain evidence="2 3">KN-1</strain>
    </source>
</reference>
<feature type="transmembrane region" description="Helical" evidence="1">
    <location>
        <begin position="55"/>
        <end position="74"/>
    </location>
</feature>
<proteinExistence type="predicted"/>
<keyword evidence="1" id="KW-0472">Membrane</keyword>
<feature type="transmembrane region" description="Helical" evidence="1">
    <location>
        <begin position="165"/>
        <end position="186"/>
    </location>
</feature>
<feature type="transmembrane region" description="Helical" evidence="1">
    <location>
        <begin position="86"/>
        <end position="107"/>
    </location>
</feature>
<keyword evidence="3" id="KW-1185">Reference proteome</keyword>
<feature type="transmembrane region" description="Helical" evidence="1">
    <location>
        <begin position="285"/>
        <end position="303"/>
    </location>
</feature>
<dbReference type="Proteomes" id="UP000825123">
    <property type="component" value="Chromosome"/>
</dbReference>
<evidence type="ECO:0000313" key="2">
    <source>
        <dbReference type="EMBL" id="BCU69050.1"/>
    </source>
</evidence>
<protein>
    <submittedName>
        <fullName evidence="2">Uncharacterized protein</fullName>
    </submittedName>
</protein>
<dbReference type="AlphaFoldDB" id="A0A8D5U4Q6"/>
<gene>
    <name evidence="2" type="ORF">KN1_03470</name>
</gene>
<feature type="transmembrane region" description="Helical" evidence="1">
    <location>
        <begin position="218"/>
        <end position="235"/>
    </location>
</feature>
<name>A0A8D5U4Q6_9CREN</name>
<dbReference type="GeneID" id="66162097"/>
<keyword evidence="1" id="KW-0812">Transmembrane</keyword>
<feature type="transmembrane region" description="Helical" evidence="1">
    <location>
        <begin position="354"/>
        <end position="378"/>
    </location>
</feature>
<dbReference type="EMBL" id="AP024597">
    <property type="protein sequence ID" value="BCU69050.1"/>
    <property type="molecule type" value="Genomic_DNA"/>
</dbReference>
<accession>A0A8D5U4Q6</accession>
<feature type="transmembrane region" description="Helical" evidence="1">
    <location>
        <begin position="193"/>
        <end position="212"/>
    </location>
</feature>
<evidence type="ECO:0000256" key="1">
    <source>
        <dbReference type="SAM" id="Phobius"/>
    </source>
</evidence>
<sequence>MSKVTTKISPISNLPLILPTVLLTASLELIIYNILKIAINNYDLLKYPLGLTQELPPSYWISEVILILSMIFTIRNYKLMSKRQYSILYGIQFVLIMFNTYFVFYFINPVFILSRDELGHSSEVILLLIKHTTLLNPATYQAYYPFGFIYGAYAFIFSGLTPLEYFIYLGPMIYPIFQFIIGYEVIRQFLSSPMSEIGGLVLILSSMPFYVAEWSPQLMSYNLLLPIFLLFALIVKRGGFRFIPLLIVLSALTGLTDIATFASAITIDIATLVFIKKIGKFNIRYIGYTALLTAMVYVYWTFFNPLASGALGGDHFLLNNLINVIESIFLPQATKNLVLPTSKLVYTFIPPSPYHFVSVASKLLQGLIFLSMPLMIFLYKLIRKRTNSELWLLFVLGSSLILMQSIVGLTNNVSNVLTRMIPQAMVFYTVILVLSLANRKTLSLIFMIFLILDIPLSVLGYAMIATSEHSPPAAFYGGALLGKYGIPSVSTYEFCEVVNEYHGQMVPPYNLLPKDIEYTGPYIATLIYYFSGPTVNSYEKYYNSVIQNKSIILNSGEMIVALKY</sequence>
<dbReference type="KEGG" id="csty:KN1_03470"/>
<feature type="transmembrane region" description="Helical" evidence="1">
    <location>
        <begin position="390"/>
        <end position="410"/>
    </location>
</feature>